<evidence type="ECO:0000313" key="3">
    <source>
        <dbReference type="Proteomes" id="UP000305675"/>
    </source>
</evidence>
<proteinExistence type="predicted"/>
<dbReference type="SUPFAM" id="SSF52540">
    <property type="entry name" value="P-loop containing nucleoside triphosphate hydrolases"/>
    <property type="match status" value="1"/>
</dbReference>
<sequence length="314" mass="34453">MEQDGQQPKEAIVALVGFLGAGKTTLLKRLTQAYASSGWSPFVILNDYENAYLDAQQLTELVAPNWLKALNGSCICCSGIQELRGEVNRIPERKRGITLIEANGTSDAAKLMGFLGVGLHERFLPPVQISVVDAKNWQRRGEHNELEANQIQVSTVILLTRLDQISDSRHKQVVDELSTLNPLATVMPMEAFDHRTLPQLQPSSNQALPMAHHKAHWSSCSVDLPPLPDYLCIQEICDAIGPSVLRIKGCTVVGNREGYLYFERCPDGEVYIRPYNGEPETGTKLLAVGPGSVPEQLNQAVAASLESAKSRISN</sequence>
<accession>A0A4U1BS46</accession>
<dbReference type="PANTHER" id="PTHR13748:SF31">
    <property type="entry name" value="ZINC-REGULATED GTPASE METALLOPROTEIN ACTIVATOR 1A-RELATED"/>
    <property type="match status" value="1"/>
</dbReference>
<dbReference type="Gene3D" id="3.40.50.300">
    <property type="entry name" value="P-loop containing nucleotide triphosphate hydrolases"/>
    <property type="match status" value="1"/>
</dbReference>
<dbReference type="AlphaFoldDB" id="A0A4U1BS46"/>
<keyword evidence="3" id="KW-1185">Reference proteome</keyword>
<dbReference type="EMBL" id="SWCJ01000002">
    <property type="protein sequence ID" value="TKB57650.1"/>
    <property type="molecule type" value="Genomic_DNA"/>
</dbReference>
<feature type="domain" description="CobW/HypB/UreG nucleotide-binding" evidence="1">
    <location>
        <begin position="13"/>
        <end position="187"/>
    </location>
</feature>
<dbReference type="GO" id="GO:0005737">
    <property type="term" value="C:cytoplasm"/>
    <property type="evidence" value="ECO:0007669"/>
    <property type="project" value="TreeGrafter"/>
</dbReference>
<organism evidence="2 3">
    <name type="scientific">Ferrimonas aestuarii</name>
    <dbReference type="NCBI Taxonomy" id="2569539"/>
    <lineage>
        <taxon>Bacteria</taxon>
        <taxon>Pseudomonadati</taxon>
        <taxon>Pseudomonadota</taxon>
        <taxon>Gammaproteobacteria</taxon>
        <taxon>Alteromonadales</taxon>
        <taxon>Ferrimonadaceae</taxon>
        <taxon>Ferrimonas</taxon>
    </lineage>
</organism>
<gene>
    <name evidence="2" type="ORF">FCL42_04500</name>
</gene>
<comment type="caution">
    <text evidence="2">The sequence shown here is derived from an EMBL/GenBank/DDBJ whole genome shotgun (WGS) entry which is preliminary data.</text>
</comment>
<dbReference type="PANTHER" id="PTHR13748">
    <property type="entry name" value="COBW-RELATED"/>
    <property type="match status" value="1"/>
</dbReference>
<dbReference type="OrthoDB" id="9808822at2"/>
<protein>
    <submittedName>
        <fullName evidence="2">Cobalamin biosynthesis protein CobW</fullName>
    </submittedName>
</protein>
<evidence type="ECO:0000313" key="2">
    <source>
        <dbReference type="EMBL" id="TKB57650.1"/>
    </source>
</evidence>
<name>A0A4U1BS46_9GAMM</name>
<dbReference type="InterPro" id="IPR051316">
    <property type="entry name" value="Zinc-reg_GTPase_activator"/>
</dbReference>
<dbReference type="Pfam" id="PF02492">
    <property type="entry name" value="cobW"/>
    <property type="match status" value="1"/>
</dbReference>
<dbReference type="InterPro" id="IPR027417">
    <property type="entry name" value="P-loop_NTPase"/>
</dbReference>
<dbReference type="Proteomes" id="UP000305675">
    <property type="component" value="Unassembled WGS sequence"/>
</dbReference>
<evidence type="ECO:0000259" key="1">
    <source>
        <dbReference type="Pfam" id="PF02492"/>
    </source>
</evidence>
<dbReference type="InterPro" id="IPR003495">
    <property type="entry name" value="CobW/HypB/UreG_nucleotide-bd"/>
</dbReference>
<reference evidence="2 3" key="1">
    <citation type="submission" date="2019-04" db="EMBL/GenBank/DDBJ databases">
        <authorList>
            <person name="Hwang J.C."/>
        </authorList>
    </citation>
    <scope>NUCLEOTIDE SEQUENCE [LARGE SCALE GENOMIC DNA]</scope>
    <source>
        <strain evidence="2 3">IMCC35002</strain>
    </source>
</reference>